<sequence>MRFIKTKEDNLEENYLELHYDKMDDETNAVIIRLTDTLRYIEGTYEDKKVSIALADIFYIETVDRKTFAYTKDMCVEIKEALRDIIEEFSKIGFVRISKSSVVNLYKIKKLQGDINMRVIIYMKNDERLVMNRSYRAEFYERLNKLQGRKAK</sequence>
<gene>
    <name evidence="2" type="ORF">SAMN02745111_02198</name>
</gene>
<dbReference type="GO" id="GO:0003677">
    <property type="term" value="F:DNA binding"/>
    <property type="evidence" value="ECO:0007669"/>
    <property type="project" value="UniProtKB-KW"/>
</dbReference>
<dbReference type="InterPro" id="IPR046947">
    <property type="entry name" value="LytR-like"/>
</dbReference>
<dbReference type="EMBL" id="FUXZ01000015">
    <property type="protein sequence ID" value="SKA71318.1"/>
    <property type="molecule type" value="Genomic_DNA"/>
</dbReference>
<accession>A0A1T4W2N1</accession>
<evidence type="ECO:0000313" key="3">
    <source>
        <dbReference type="Proteomes" id="UP000190814"/>
    </source>
</evidence>
<dbReference type="Gene3D" id="2.40.50.1020">
    <property type="entry name" value="LytTr DNA-binding domain"/>
    <property type="match status" value="1"/>
</dbReference>
<dbReference type="AlphaFoldDB" id="A0A1T4W2N1"/>
<name>A0A1T4W2N1_9FIRM</name>
<dbReference type="GO" id="GO:0000156">
    <property type="term" value="F:phosphorelay response regulator activity"/>
    <property type="evidence" value="ECO:0007669"/>
    <property type="project" value="InterPro"/>
</dbReference>
<dbReference type="PANTHER" id="PTHR37299:SF1">
    <property type="entry name" value="STAGE 0 SPORULATION PROTEIN A HOMOLOG"/>
    <property type="match status" value="1"/>
</dbReference>
<dbReference type="PANTHER" id="PTHR37299">
    <property type="entry name" value="TRANSCRIPTIONAL REGULATOR-RELATED"/>
    <property type="match status" value="1"/>
</dbReference>
<protein>
    <submittedName>
        <fullName evidence="2">LytTr DNA-binding domain-containing protein</fullName>
    </submittedName>
</protein>
<feature type="domain" description="HTH LytTR-type" evidence="1">
    <location>
        <begin position="41"/>
        <end position="145"/>
    </location>
</feature>
<evidence type="ECO:0000259" key="1">
    <source>
        <dbReference type="PROSITE" id="PS50930"/>
    </source>
</evidence>
<dbReference type="Pfam" id="PF04397">
    <property type="entry name" value="LytTR"/>
    <property type="match status" value="1"/>
</dbReference>
<dbReference type="OrthoDB" id="9808614at2"/>
<dbReference type="SMART" id="SM00850">
    <property type="entry name" value="LytTR"/>
    <property type="match status" value="1"/>
</dbReference>
<dbReference type="RefSeq" id="WP_078767022.1">
    <property type="nucleotide sequence ID" value="NZ_FUXZ01000015.1"/>
</dbReference>
<dbReference type="PROSITE" id="PS50930">
    <property type="entry name" value="HTH_LYTTR"/>
    <property type="match status" value="1"/>
</dbReference>
<proteinExistence type="predicted"/>
<organism evidence="2 3">
    <name type="scientific">Eubacterium uniforme</name>
    <dbReference type="NCBI Taxonomy" id="39495"/>
    <lineage>
        <taxon>Bacteria</taxon>
        <taxon>Bacillati</taxon>
        <taxon>Bacillota</taxon>
        <taxon>Clostridia</taxon>
        <taxon>Eubacteriales</taxon>
        <taxon>Eubacteriaceae</taxon>
        <taxon>Eubacterium</taxon>
    </lineage>
</organism>
<keyword evidence="2" id="KW-0238">DNA-binding</keyword>
<evidence type="ECO:0000313" key="2">
    <source>
        <dbReference type="EMBL" id="SKA71318.1"/>
    </source>
</evidence>
<dbReference type="InterPro" id="IPR007492">
    <property type="entry name" value="LytTR_DNA-bd_dom"/>
</dbReference>
<reference evidence="2 3" key="1">
    <citation type="submission" date="2017-02" db="EMBL/GenBank/DDBJ databases">
        <authorList>
            <person name="Peterson S.W."/>
        </authorList>
    </citation>
    <scope>NUCLEOTIDE SEQUENCE [LARGE SCALE GENOMIC DNA]</scope>
    <source>
        <strain evidence="2 3">ATCC 35992</strain>
    </source>
</reference>
<dbReference type="STRING" id="39495.SAMN02745111_02198"/>
<keyword evidence="3" id="KW-1185">Reference proteome</keyword>
<dbReference type="Proteomes" id="UP000190814">
    <property type="component" value="Unassembled WGS sequence"/>
</dbReference>